<sequence length="681" mass="76744">MVSDFFRNYKSSNLFLIIVQPMFYGAMRLAQQFDERRIYLLFFVFIGSSLLAGISLIFSGSPPVYSPEHSGLYDFDDTSFQRRVYLLCAVILFIVPFILGLAKREISFPYLKSFRSENRLVLETLVTAILLFIALPIFYNFFGTITEKRTFLMVLGSLILFYFLLRYVSTLKGIIFVTLLTIAVFFFFFILPLQASLVVADNRLWGLDHHWTGVIGHGLMEAALPDNLSGTLPEYGIYLNKLVSLATSFPLFASFAGTVKFLQIIHLIFACLVFGILVQRFGRRNLPLAMIAFLLILLMLAPSIAGSAPTVNVPNQSPLRFLFLPITLLFAPLIARRPLIVWWGVSAILTGFAVSYNLETGLVCGLGLGFALFVRTMQSGWLATIVGAIIFSLLFIGTFYLLLISGTIADQDGDLSDLSDLMGLFAEGYGGIKFYWYLPFFAIAGHVFYLFVGWLKDVRLARTISGDEVQSIVIVGMIVAFLPYFVNRFDAQNLWIPVLLYLMLVLPYMVTREFGGRFAVAAFLIIVIGPALLDKSNLFIKNSKRMWILDRTEACLDGFASTDYLCGYMHGKAAELEQVMRSRNAIWISGTALSLSRLSHVAPSLSKTDPFAYARTEQHHKMLVTEATSLSPEVIMLDRADRRDPTGIPKQVADWQQRLLRDMGYAVVRKSDYWLYAEKSR</sequence>
<evidence type="ECO:0000256" key="1">
    <source>
        <dbReference type="SAM" id="Phobius"/>
    </source>
</evidence>
<feature type="transmembrane region" description="Helical" evidence="1">
    <location>
        <begin position="175"/>
        <end position="195"/>
    </location>
</feature>
<feature type="transmembrane region" description="Helical" evidence="1">
    <location>
        <begin position="516"/>
        <end position="533"/>
    </location>
</feature>
<feature type="transmembrane region" description="Helical" evidence="1">
    <location>
        <begin position="80"/>
        <end position="99"/>
    </location>
</feature>
<reference evidence="2" key="1">
    <citation type="submission" date="2022-06" db="EMBL/GenBank/DDBJ databases">
        <title>Sneathiella actinostolidae sp. nov., isolated from a sea anemonein the Western Pacific Ocean.</title>
        <authorList>
            <person name="Wei M.J."/>
        </authorList>
    </citation>
    <scope>NUCLEOTIDE SEQUENCE</scope>
    <source>
        <strain evidence="2">PHK-P5</strain>
    </source>
</reference>
<gene>
    <name evidence="2" type="ORF">NBZ79_14025</name>
</gene>
<feature type="transmembrane region" description="Helical" evidence="1">
    <location>
        <begin position="493"/>
        <end position="510"/>
    </location>
</feature>
<organism evidence="2 3">
    <name type="scientific">Sneathiella marina</name>
    <dbReference type="NCBI Taxonomy" id="2950108"/>
    <lineage>
        <taxon>Bacteria</taxon>
        <taxon>Pseudomonadati</taxon>
        <taxon>Pseudomonadota</taxon>
        <taxon>Alphaproteobacteria</taxon>
        <taxon>Sneathiellales</taxon>
        <taxon>Sneathiellaceae</taxon>
        <taxon>Sneathiella</taxon>
    </lineage>
</organism>
<dbReference type="RefSeq" id="WP_251933119.1">
    <property type="nucleotide sequence ID" value="NZ_CP098747.1"/>
</dbReference>
<evidence type="ECO:0000313" key="3">
    <source>
        <dbReference type="Proteomes" id="UP001056291"/>
    </source>
</evidence>
<dbReference type="EMBL" id="CP098747">
    <property type="protein sequence ID" value="USG60285.1"/>
    <property type="molecule type" value="Genomic_DNA"/>
</dbReference>
<dbReference type="Proteomes" id="UP001056291">
    <property type="component" value="Chromosome"/>
</dbReference>
<feature type="transmembrane region" description="Helical" evidence="1">
    <location>
        <begin position="251"/>
        <end position="278"/>
    </location>
</feature>
<feature type="transmembrane region" description="Helical" evidence="1">
    <location>
        <begin position="347"/>
        <end position="374"/>
    </location>
</feature>
<feature type="transmembrane region" description="Helical" evidence="1">
    <location>
        <begin position="285"/>
        <end position="305"/>
    </location>
</feature>
<keyword evidence="3" id="KW-1185">Reference proteome</keyword>
<feature type="transmembrane region" description="Helical" evidence="1">
    <location>
        <begin position="434"/>
        <end position="454"/>
    </location>
</feature>
<accession>A0ABY4VZH7</accession>
<feature type="transmembrane region" description="Helical" evidence="1">
    <location>
        <begin position="469"/>
        <end position="486"/>
    </location>
</feature>
<feature type="transmembrane region" description="Helical" evidence="1">
    <location>
        <begin position="317"/>
        <end position="335"/>
    </location>
</feature>
<evidence type="ECO:0008006" key="4">
    <source>
        <dbReference type="Google" id="ProtNLM"/>
    </source>
</evidence>
<name>A0ABY4VZH7_9PROT</name>
<feature type="transmembrane region" description="Helical" evidence="1">
    <location>
        <begin position="380"/>
        <end position="403"/>
    </location>
</feature>
<keyword evidence="1" id="KW-0472">Membrane</keyword>
<feature type="transmembrane region" description="Helical" evidence="1">
    <location>
        <begin position="120"/>
        <end position="139"/>
    </location>
</feature>
<feature type="transmembrane region" description="Helical" evidence="1">
    <location>
        <begin position="38"/>
        <end position="60"/>
    </location>
</feature>
<evidence type="ECO:0000313" key="2">
    <source>
        <dbReference type="EMBL" id="USG60285.1"/>
    </source>
</evidence>
<keyword evidence="1" id="KW-1133">Transmembrane helix</keyword>
<feature type="transmembrane region" description="Helical" evidence="1">
    <location>
        <begin position="151"/>
        <end position="168"/>
    </location>
</feature>
<proteinExistence type="predicted"/>
<keyword evidence="1" id="KW-0812">Transmembrane</keyword>
<protein>
    <recommendedName>
        <fullName evidence="4">Glycosyltransferase RgtA/B/C/D-like domain-containing protein</fullName>
    </recommendedName>
</protein>